<reference evidence="3" key="2">
    <citation type="journal article" date="2023" name="BMC Genomics">
        <title>Pest status, molecular evolution, and epigenetic factors derived from the genome assembly of Frankliniella fusca, a thysanopteran phytovirus vector.</title>
        <authorList>
            <person name="Catto M.A."/>
            <person name="Labadie P.E."/>
            <person name="Jacobson A.L."/>
            <person name="Kennedy G.G."/>
            <person name="Srinivasan R."/>
            <person name="Hunt B.G."/>
        </authorList>
    </citation>
    <scope>NUCLEOTIDE SEQUENCE</scope>
    <source>
        <strain evidence="3">PL_HMW_Pooled</strain>
    </source>
</reference>
<sequence>MGKTCKVVPTANIMAKILLATLALCAVASALPDPSARGYDREYPHPVDTSLATSGLGKMQAALQTKDSLAQINLADDQSRLGTIQDILHKALGTIDNVAQEAFRSVSDRYNFDPYYDTYGRFESYGQYDSYGNRRNDYDGSRRNDRNGNRQNGRDGTSRNDRSRQNDGVRTVPALILESPNQSQDTEVNNVAVAVTNNQQ</sequence>
<reference evidence="3" key="1">
    <citation type="submission" date="2021-07" db="EMBL/GenBank/DDBJ databases">
        <authorList>
            <person name="Catto M.A."/>
            <person name="Jacobson A."/>
            <person name="Kennedy G."/>
            <person name="Labadie P."/>
            <person name="Hunt B.G."/>
            <person name="Srinivasan R."/>
        </authorList>
    </citation>
    <scope>NUCLEOTIDE SEQUENCE</scope>
    <source>
        <strain evidence="3">PL_HMW_Pooled</strain>
        <tissue evidence="3">Head</tissue>
    </source>
</reference>
<feature type="chain" id="PRO_5042067051" evidence="2">
    <location>
        <begin position="31"/>
        <end position="200"/>
    </location>
</feature>
<feature type="region of interest" description="Disordered" evidence="1">
    <location>
        <begin position="126"/>
        <end position="168"/>
    </location>
</feature>
<keyword evidence="2" id="KW-0732">Signal</keyword>
<feature type="signal peptide" evidence="2">
    <location>
        <begin position="1"/>
        <end position="30"/>
    </location>
</feature>
<keyword evidence="3" id="KW-0067">ATP-binding</keyword>
<evidence type="ECO:0000313" key="4">
    <source>
        <dbReference type="Proteomes" id="UP001219518"/>
    </source>
</evidence>
<comment type="caution">
    <text evidence="3">The sequence shown here is derived from an EMBL/GenBank/DDBJ whole genome shotgun (WGS) entry which is preliminary data.</text>
</comment>
<evidence type="ECO:0000313" key="3">
    <source>
        <dbReference type="EMBL" id="KAK3924775.1"/>
    </source>
</evidence>
<accession>A0AAE1HNU4</accession>
<protein>
    <submittedName>
        <fullName evidence="3">ATP-dependent RNA helicase DDX3Y</fullName>
    </submittedName>
</protein>
<proteinExistence type="predicted"/>
<dbReference type="GO" id="GO:0004386">
    <property type="term" value="F:helicase activity"/>
    <property type="evidence" value="ECO:0007669"/>
    <property type="project" value="UniProtKB-KW"/>
</dbReference>
<dbReference type="Proteomes" id="UP001219518">
    <property type="component" value="Unassembled WGS sequence"/>
</dbReference>
<keyword evidence="3" id="KW-0547">Nucleotide-binding</keyword>
<evidence type="ECO:0000256" key="1">
    <source>
        <dbReference type="SAM" id="MobiDB-lite"/>
    </source>
</evidence>
<dbReference type="AlphaFoldDB" id="A0AAE1HNU4"/>
<gene>
    <name evidence="3" type="ORF">KUF71_012909</name>
</gene>
<keyword evidence="3" id="KW-0378">Hydrolase</keyword>
<name>A0AAE1HNU4_9NEOP</name>
<keyword evidence="4" id="KW-1185">Reference proteome</keyword>
<organism evidence="3 4">
    <name type="scientific">Frankliniella fusca</name>
    <dbReference type="NCBI Taxonomy" id="407009"/>
    <lineage>
        <taxon>Eukaryota</taxon>
        <taxon>Metazoa</taxon>
        <taxon>Ecdysozoa</taxon>
        <taxon>Arthropoda</taxon>
        <taxon>Hexapoda</taxon>
        <taxon>Insecta</taxon>
        <taxon>Pterygota</taxon>
        <taxon>Neoptera</taxon>
        <taxon>Paraneoptera</taxon>
        <taxon>Thysanoptera</taxon>
        <taxon>Terebrantia</taxon>
        <taxon>Thripoidea</taxon>
        <taxon>Thripidae</taxon>
        <taxon>Frankliniella</taxon>
    </lineage>
</organism>
<dbReference type="EMBL" id="JAHWGI010001199">
    <property type="protein sequence ID" value="KAK3924775.1"/>
    <property type="molecule type" value="Genomic_DNA"/>
</dbReference>
<keyword evidence="3" id="KW-0347">Helicase</keyword>
<feature type="compositionally biased region" description="Basic and acidic residues" evidence="1">
    <location>
        <begin position="132"/>
        <end position="167"/>
    </location>
</feature>
<evidence type="ECO:0000256" key="2">
    <source>
        <dbReference type="SAM" id="SignalP"/>
    </source>
</evidence>